<proteinExistence type="inferred from homology"/>
<evidence type="ECO:0000256" key="4">
    <source>
        <dbReference type="ARBA" id="ARBA00022490"/>
    </source>
</evidence>
<dbReference type="Proteomes" id="UP000178977">
    <property type="component" value="Unassembled WGS sequence"/>
</dbReference>
<evidence type="ECO:0000256" key="2">
    <source>
        <dbReference type="ARBA" id="ARBA00007599"/>
    </source>
</evidence>
<keyword evidence="11" id="KW-0808">Transferase</keyword>
<dbReference type="GO" id="GO:0005737">
    <property type="term" value="C:cytoplasm"/>
    <property type="evidence" value="ECO:0007669"/>
    <property type="project" value="UniProtKB-SubCell"/>
</dbReference>
<evidence type="ECO:0000256" key="8">
    <source>
        <dbReference type="ARBA" id="ARBA00022840"/>
    </source>
</evidence>
<evidence type="ECO:0000256" key="5">
    <source>
        <dbReference type="ARBA" id="ARBA00022694"/>
    </source>
</evidence>
<dbReference type="InterPro" id="IPR003442">
    <property type="entry name" value="T6A_TsaE"/>
</dbReference>
<dbReference type="GO" id="GO:0046872">
    <property type="term" value="F:metal ion binding"/>
    <property type="evidence" value="ECO:0007669"/>
    <property type="project" value="UniProtKB-KW"/>
</dbReference>
<keyword evidence="9" id="KW-0460">Magnesium</keyword>
<keyword evidence="5" id="KW-0819">tRNA processing</keyword>
<evidence type="ECO:0000256" key="7">
    <source>
        <dbReference type="ARBA" id="ARBA00022741"/>
    </source>
</evidence>
<evidence type="ECO:0000256" key="6">
    <source>
        <dbReference type="ARBA" id="ARBA00022723"/>
    </source>
</evidence>
<dbReference type="Pfam" id="PF02367">
    <property type="entry name" value="TsaE"/>
    <property type="match status" value="1"/>
</dbReference>
<keyword evidence="7" id="KW-0547">Nucleotide-binding</keyword>
<evidence type="ECO:0000256" key="10">
    <source>
        <dbReference type="ARBA" id="ARBA00032441"/>
    </source>
</evidence>
<dbReference type="InterPro" id="IPR027417">
    <property type="entry name" value="P-loop_NTPase"/>
</dbReference>
<evidence type="ECO:0000256" key="9">
    <source>
        <dbReference type="ARBA" id="ARBA00022842"/>
    </source>
</evidence>
<comment type="similarity">
    <text evidence="2">Belongs to the TsaE family.</text>
</comment>
<sequence>MRIVSARVRKTKAIAKDILFRYRDSGPRPLILALSGNLGSGKTVFAQGIAQALGVRGKVQSPTFVLMKWYELSKPFGGRRFLVHIDAYRIERPRDLARLGIREMFRDPDAVIVIEWAEKIRSLIPKTAIWITFRHSTKTKRIIMVQDRCLPANYEFQRITNMRRRIRNANTIRNS</sequence>
<evidence type="ECO:0000256" key="1">
    <source>
        <dbReference type="ARBA" id="ARBA00004496"/>
    </source>
</evidence>
<dbReference type="AlphaFoldDB" id="A0A1G2L9P5"/>
<dbReference type="SUPFAM" id="SSF52540">
    <property type="entry name" value="P-loop containing nucleoside triphosphate hydrolases"/>
    <property type="match status" value="1"/>
</dbReference>
<comment type="subcellular location">
    <subcellularLocation>
        <location evidence="1">Cytoplasm</location>
    </subcellularLocation>
</comment>
<dbReference type="CDD" id="cd01983">
    <property type="entry name" value="SIMIBI"/>
    <property type="match status" value="1"/>
</dbReference>
<accession>A0A1G2L9P5</accession>
<dbReference type="STRING" id="1802281.A3A44_03005"/>
<evidence type="ECO:0000313" key="11">
    <source>
        <dbReference type="EMBL" id="OHA08346.1"/>
    </source>
</evidence>
<keyword evidence="6" id="KW-0479">Metal-binding</keyword>
<dbReference type="GO" id="GO:0005524">
    <property type="term" value="F:ATP binding"/>
    <property type="evidence" value="ECO:0007669"/>
    <property type="project" value="UniProtKB-KW"/>
</dbReference>
<protein>
    <recommendedName>
        <fullName evidence="3">tRNA threonylcarbamoyladenosine biosynthesis protein TsaE</fullName>
    </recommendedName>
    <alternativeName>
        <fullName evidence="10">t(6)A37 threonylcarbamoyladenosine biosynthesis protein TsaE</fullName>
    </alternativeName>
</protein>
<dbReference type="GO" id="GO:0002949">
    <property type="term" value="P:tRNA threonylcarbamoyladenosine modification"/>
    <property type="evidence" value="ECO:0007669"/>
    <property type="project" value="InterPro"/>
</dbReference>
<dbReference type="PANTHER" id="PTHR33540:SF2">
    <property type="entry name" value="TRNA THREONYLCARBAMOYLADENOSINE BIOSYNTHESIS PROTEIN TSAE"/>
    <property type="match status" value="1"/>
</dbReference>
<reference evidence="11 12" key="1">
    <citation type="journal article" date="2016" name="Nat. Commun.">
        <title>Thousands of microbial genomes shed light on interconnected biogeochemical processes in an aquifer system.</title>
        <authorList>
            <person name="Anantharaman K."/>
            <person name="Brown C.T."/>
            <person name="Hug L.A."/>
            <person name="Sharon I."/>
            <person name="Castelle C.J."/>
            <person name="Probst A.J."/>
            <person name="Thomas B.C."/>
            <person name="Singh A."/>
            <person name="Wilkins M.J."/>
            <person name="Karaoz U."/>
            <person name="Brodie E.L."/>
            <person name="Williams K.H."/>
            <person name="Hubbard S.S."/>
            <person name="Banfield J.F."/>
        </authorList>
    </citation>
    <scope>NUCLEOTIDE SEQUENCE [LARGE SCALE GENOMIC DNA]</scope>
</reference>
<keyword evidence="8" id="KW-0067">ATP-binding</keyword>
<name>A0A1G2L9P5_9BACT</name>
<dbReference type="NCBIfam" id="TIGR00150">
    <property type="entry name" value="T6A_YjeE"/>
    <property type="match status" value="1"/>
</dbReference>
<dbReference type="GO" id="GO:0016740">
    <property type="term" value="F:transferase activity"/>
    <property type="evidence" value="ECO:0007669"/>
    <property type="project" value="UniProtKB-KW"/>
</dbReference>
<comment type="caution">
    <text evidence="11">The sequence shown here is derived from an EMBL/GenBank/DDBJ whole genome shotgun (WGS) entry which is preliminary data.</text>
</comment>
<organism evidence="11 12">
    <name type="scientific">Candidatus Sungbacteria bacterium RIFCSPLOWO2_01_FULL_60_25</name>
    <dbReference type="NCBI Taxonomy" id="1802281"/>
    <lineage>
        <taxon>Bacteria</taxon>
        <taxon>Candidatus Sungiibacteriota</taxon>
    </lineage>
</organism>
<evidence type="ECO:0000313" key="12">
    <source>
        <dbReference type="Proteomes" id="UP000178977"/>
    </source>
</evidence>
<gene>
    <name evidence="11" type="ORF">A3A44_03005</name>
</gene>
<evidence type="ECO:0000256" key="3">
    <source>
        <dbReference type="ARBA" id="ARBA00019010"/>
    </source>
</evidence>
<dbReference type="EMBL" id="MHQT01000042">
    <property type="protein sequence ID" value="OHA08346.1"/>
    <property type="molecule type" value="Genomic_DNA"/>
</dbReference>
<dbReference type="PANTHER" id="PTHR33540">
    <property type="entry name" value="TRNA THREONYLCARBAMOYLADENOSINE BIOSYNTHESIS PROTEIN TSAE"/>
    <property type="match status" value="1"/>
</dbReference>
<keyword evidence="4" id="KW-0963">Cytoplasm</keyword>
<dbReference type="Gene3D" id="3.40.50.300">
    <property type="entry name" value="P-loop containing nucleotide triphosphate hydrolases"/>
    <property type="match status" value="1"/>
</dbReference>